<comment type="caution">
    <text evidence="10">The sequence shown here is derived from an EMBL/GenBank/DDBJ whole genome shotgun (WGS) entry which is preliminary data.</text>
</comment>
<gene>
    <name evidence="8 10" type="primary">dapF</name>
    <name evidence="10" type="ORF">OSH07_12935</name>
</gene>
<feature type="binding site" evidence="8">
    <location>
        <position position="194"/>
    </location>
    <ligand>
        <name>substrate</name>
    </ligand>
</feature>
<dbReference type="RefSeq" id="WP_266339062.1">
    <property type="nucleotide sequence ID" value="NZ_JAPKNK010000004.1"/>
</dbReference>
<evidence type="ECO:0000256" key="6">
    <source>
        <dbReference type="ARBA" id="ARBA00023235"/>
    </source>
</evidence>
<dbReference type="PANTHER" id="PTHR31689">
    <property type="entry name" value="DIAMINOPIMELATE EPIMERASE, CHLOROPLASTIC"/>
    <property type="match status" value="1"/>
</dbReference>
<evidence type="ECO:0000313" key="10">
    <source>
        <dbReference type="EMBL" id="MCX5570102.1"/>
    </source>
</evidence>
<evidence type="ECO:0000256" key="8">
    <source>
        <dbReference type="HAMAP-Rule" id="MF_00197"/>
    </source>
</evidence>
<feature type="active site" description="Proton donor" evidence="8">
    <location>
        <position position="74"/>
    </location>
</feature>
<name>A0A9X3E2D8_9HYPH</name>
<reference evidence="10" key="1">
    <citation type="submission" date="2022-11" db="EMBL/GenBank/DDBJ databases">
        <title>Biodiversity and phylogenetic relationships of bacteria.</title>
        <authorList>
            <person name="Machado R.A.R."/>
            <person name="Bhat A."/>
            <person name="Loulou A."/>
            <person name="Kallel S."/>
        </authorList>
    </citation>
    <scope>NUCLEOTIDE SEQUENCE</scope>
    <source>
        <strain evidence="10">K-TC2</strain>
    </source>
</reference>
<keyword evidence="11" id="KW-1185">Reference proteome</keyword>
<dbReference type="PANTHER" id="PTHR31689:SF0">
    <property type="entry name" value="DIAMINOPIMELATE EPIMERASE"/>
    <property type="match status" value="1"/>
</dbReference>
<evidence type="ECO:0000256" key="1">
    <source>
        <dbReference type="ARBA" id="ARBA00005196"/>
    </source>
</evidence>
<comment type="pathway">
    <text evidence="1 8">Amino-acid biosynthesis; L-lysine biosynthesis via DAP pathway; DL-2,6-diaminopimelate from LL-2,6-diaminopimelate: step 1/1.</text>
</comment>
<keyword evidence="8" id="KW-0963">Cytoplasm</keyword>
<protein>
    <recommendedName>
        <fullName evidence="3 8">Diaminopimelate epimerase</fullName>
        <shortName evidence="8">DAP epimerase</shortName>
        <ecNumber evidence="3 8">5.1.1.7</ecNumber>
    </recommendedName>
    <alternativeName>
        <fullName evidence="8">PLP-independent amino acid racemase</fullName>
    </alternativeName>
</protein>
<evidence type="ECO:0000256" key="4">
    <source>
        <dbReference type="ARBA" id="ARBA00022605"/>
    </source>
</evidence>
<feature type="active site" evidence="9">
    <location>
        <position position="74"/>
    </location>
</feature>
<comment type="function">
    <text evidence="8">Catalyzes the stereoinversion of LL-2,6-diaminopimelate (L,L-DAP) to meso-diaminopimelate (meso-DAP), a precursor of L-lysine and an essential component of the bacterial peptidoglycan.</text>
</comment>
<evidence type="ECO:0000256" key="5">
    <source>
        <dbReference type="ARBA" id="ARBA00023154"/>
    </source>
</evidence>
<keyword evidence="6 8" id="KW-0413">Isomerase</keyword>
<feature type="site" description="Could be important to modulate the pK values of the two catalytic cysteine residues" evidence="8">
    <location>
        <position position="163"/>
    </location>
</feature>
<organism evidence="10 11">
    <name type="scientific">Kaistia nematophila</name>
    <dbReference type="NCBI Taxonomy" id="2994654"/>
    <lineage>
        <taxon>Bacteria</taxon>
        <taxon>Pseudomonadati</taxon>
        <taxon>Pseudomonadota</taxon>
        <taxon>Alphaproteobacteria</taxon>
        <taxon>Hyphomicrobiales</taxon>
        <taxon>Kaistiaceae</taxon>
        <taxon>Kaistia</taxon>
    </lineage>
</organism>
<dbReference type="GO" id="GO:0008837">
    <property type="term" value="F:diaminopimelate epimerase activity"/>
    <property type="evidence" value="ECO:0007669"/>
    <property type="project" value="UniProtKB-UniRule"/>
</dbReference>
<evidence type="ECO:0000256" key="2">
    <source>
        <dbReference type="ARBA" id="ARBA00010219"/>
    </source>
</evidence>
<keyword evidence="4 8" id="KW-0028">Amino-acid biosynthesis</keyword>
<dbReference type="SUPFAM" id="SSF54506">
    <property type="entry name" value="Diaminopimelate epimerase-like"/>
    <property type="match status" value="2"/>
</dbReference>
<evidence type="ECO:0000256" key="3">
    <source>
        <dbReference type="ARBA" id="ARBA00013080"/>
    </source>
</evidence>
<evidence type="ECO:0000313" key="11">
    <source>
        <dbReference type="Proteomes" id="UP001144805"/>
    </source>
</evidence>
<keyword evidence="5 8" id="KW-0457">Lysine biosynthesis</keyword>
<feature type="binding site" evidence="8">
    <location>
        <position position="13"/>
    </location>
    <ligand>
        <name>substrate</name>
    </ligand>
</feature>
<feature type="binding site" evidence="8">
    <location>
        <begin position="212"/>
        <end position="213"/>
    </location>
    <ligand>
        <name>substrate</name>
    </ligand>
</feature>
<dbReference type="Gene3D" id="3.10.310.10">
    <property type="entry name" value="Diaminopimelate Epimerase, Chain A, domain 1"/>
    <property type="match status" value="2"/>
</dbReference>
<dbReference type="HAMAP" id="MF_00197">
    <property type="entry name" value="DAP_epimerase"/>
    <property type="match status" value="1"/>
</dbReference>
<feature type="binding site" evidence="8">
    <location>
        <begin position="222"/>
        <end position="223"/>
    </location>
    <ligand>
        <name>substrate</name>
    </ligand>
</feature>
<evidence type="ECO:0000256" key="9">
    <source>
        <dbReference type="PROSITE-ProRule" id="PRU10125"/>
    </source>
</evidence>
<dbReference type="EC" id="5.1.1.7" evidence="3 8"/>
<proteinExistence type="inferred from homology"/>
<comment type="catalytic activity">
    <reaction evidence="7 8">
        <text>(2S,6S)-2,6-diaminopimelate = meso-2,6-diaminopimelate</text>
        <dbReference type="Rhea" id="RHEA:15393"/>
        <dbReference type="ChEBI" id="CHEBI:57609"/>
        <dbReference type="ChEBI" id="CHEBI:57791"/>
        <dbReference type="EC" id="5.1.1.7"/>
    </reaction>
</comment>
<dbReference type="GO" id="GO:0009089">
    <property type="term" value="P:lysine biosynthetic process via diaminopimelate"/>
    <property type="evidence" value="ECO:0007669"/>
    <property type="project" value="UniProtKB-UniRule"/>
</dbReference>
<dbReference type="InterPro" id="IPR001653">
    <property type="entry name" value="DAP_epimerase_DapF"/>
</dbReference>
<dbReference type="Pfam" id="PF01678">
    <property type="entry name" value="DAP_epimerase"/>
    <property type="match status" value="2"/>
</dbReference>
<feature type="binding site" evidence="8">
    <location>
        <begin position="75"/>
        <end position="76"/>
    </location>
    <ligand>
        <name>substrate</name>
    </ligand>
</feature>
<comment type="similarity">
    <text evidence="2 8">Belongs to the diaminopimelate epimerase family.</text>
</comment>
<sequence>MNAPFAKMNGIGNRITVLDMRGAETRLDASQARAIAADPRTEFDQLMVIEPPKSAGTDAFMTIFNTDGSLSGACGNGTRCVALVLNRESGREAIKLETSAGLLDVRARNADAITVDMGEPRFGWAEIPLAVPFEDTRAIDLSFGPVDAPILSRPSAANIGNPHVIYWVEDVEAIDLGRIGPILERDPMFPERANISIAEVTSDHSITLRVWERGAGLTLACGSAACATAVSAARLGKTGRIVDVRLPGGVLNIEWRADNHILMTGAAEFEHEGVIALGQGNLGDEIRIDVAPDTVARRA</sequence>
<feature type="site" description="Could be important to modulate the pK values of the two catalytic cysteine residues" evidence="8">
    <location>
        <position position="212"/>
    </location>
</feature>
<dbReference type="PROSITE" id="PS01326">
    <property type="entry name" value="DAP_EPIMERASE"/>
    <property type="match status" value="1"/>
</dbReference>
<comment type="subcellular location">
    <subcellularLocation>
        <location evidence="8">Cytoplasm</location>
    </subcellularLocation>
</comment>
<accession>A0A9X3E2D8</accession>
<feature type="binding site" evidence="8">
    <location>
        <position position="65"/>
    </location>
    <ligand>
        <name>substrate</name>
    </ligand>
</feature>
<feature type="binding site" evidence="8">
    <location>
        <position position="161"/>
    </location>
    <ligand>
        <name>substrate</name>
    </ligand>
</feature>
<dbReference type="GO" id="GO:0005829">
    <property type="term" value="C:cytosol"/>
    <property type="evidence" value="ECO:0007669"/>
    <property type="project" value="TreeGrafter"/>
</dbReference>
<dbReference type="EMBL" id="JAPKNK010000004">
    <property type="protein sequence ID" value="MCX5570102.1"/>
    <property type="molecule type" value="Genomic_DNA"/>
</dbReference>
<comment type="subunit">
    <text evidence="8">Homodimer.</text>
</comment>
<dbReference type="Proteomes" id="UP001144805">
    <property type="component" value="Unassembled WGS sequence"/>
</dbReference>
<feature type="active site" description="Proton acceptor" evidence="8">
    <location>
        <position position="221"/>
    </location>
</feature>
<dbReference type="InterPro" id="IPR018510">
    <property type="entry name" value="DAP_epimerase_AS"/>
</dbReference>
<dbReference type="NCBIfam" id="TIGR00652">
    <property type="entry name" value="DapF"/>
    <property type="match status" value="1"/>
</dbReference>
<evidence type="ECO:0000256" key="7">
    <source>
        <dbReference type="ARBA" id="ARBA00051712"/>
    </source>
</evidence>
<dbReference type="AlphaFoldDB" id="A0A9X3E2D8"/>
<feature type="binding site" evidence="8">
    <location>
        <position position="45"/>
    </location>
    <ligand>
        <name>substrate</name>
    </ligand>
</feature>